<dbReference type="Pfam" id="PF02625">
    <property type="entry name" value="XdhC_CoxI"/>
    <property type="match status" value="1"/>
</dbReference>
<dbReference type="InterPro" id="IPR052698">
    <property type="entry name" value="MoCofactor_Util/Proc"/>
</dbReference>
<keyword evidence="4" id="KW-1185">Reference proteome</keyword>
<dbReference type="RefSeq" id="WP_072707631.1">
    <property type="nucleotide sequence ID" value="NZ_FMJB01000060.1"/>
</dbReference>
<dbReference type="NCBIfam" id="TIGR02964">
    <property type="entry name" value="xanthine_xdhC"/>
    <property type="match status" value="1"/>
</dbReference>
<gene>
    <name evidence="3" type="ORF">KARMA_2981</name>
</gene>
<organism evidence="3 4">
    <name type="scientific">Donghicola eburneus</name>
    <dbReference type="NCBI Taxonomy" id="393278"/>
    <lineage>
        <taxon>Bacteria</taxon>
        <taxon>Pseudomonadati</taxon>
        <taxon>Pseudomonadota</taxon>
        <taxon>Alphaproteobacteria</taxon>
        <taxon>Rhodobacterales</taxon>
        <taxon>Roseobacteraceae</taxon>
        <taxon>Donghicola</taxon>
    </lineage>
</organism>
<dbReference type="Pfam" id="PF13478">
    <property type="entry name" value="XdhC_C"/>
    <property type="match status" value="1"/>
</dbReference>
<evidence type="ECO:0000313" key="3">
    <source>
        <dbReference type="EMBL" id="SCM68753.1"/>
    </source>
</evidence>
<name>A0A1M4N1Q6_9RHOB</name>
<dbReference type="InterPro" id="IPR003777">
    <property type="entry name" value="XdhC_CoxI"/>
</dbReference>
<dbReference type="Gene3D" id="3.40.50.720">
    <property type="entry name" value="NAD(P)-binding Rossmann-like Domain"/>
    <property type="match status" value="1"/>
</dbReference>
<dbReference type="InterPro" id="IPR014308">
    <property type="entry name" value="Xanthine_DH_XdhC"/>
</dbReference>
<dbReference type="PANTHER" id="PTHR30388:SF6">
    <property type="entry name" value="XANTHINE DEHYDROGENASE SUBUNIT A-RELATED"/>
    <property type="match status" value="1"/>
</dbReference>
<dbReference type="PANTHER" id="PTHR30388">
    <property type="entry name" value="ALDEHYDE OXIDOREDUCTASE MOLYBDENUM COFACTOR ASSEMBLY PROTEIN"/>
    <property type="match status" value="1"/>
</dbReference>
<dbReference type="AlphaFoldDB" id="A0A1M4N1Q6"/>
<feature type="domain" description="XdhC- CoxI" evidence="1">
    <location>
        <begin position="11"/>
        <end position="69"/>
    </location>
</feature>
<accession>A0A1M4N1Q6</accession>
<protein>
    <recommendedName>
        <fullName evidence="5">Xanthine dehydrogenase accessory protein XdhC</fullName>
    </recommendedName>
</protein>
<feature type="domain" description="XdhC Rossmann" evidence="2">
    <location>
        <begin position="144"/>
        <end position="284"/>
    </location>
</feature>
<reference evidence="4" key="1">
    <citation type="submission" date="2016-09" db="EMBL/GenBank/DDBJ databases">
        <authorList>
            <person name="Wibberg D."/>
        </authorList>
    </citation>
    <scope>NUCLEOTIDE SEQUENCE [LARGE SCALE GENOMIC DNA]</scope>
</reference>
<dbReference type="InterPro" id="IPR027051">
    <property type="entry name" value="XdhC_Rossmann_dom"/>
</dbReference>
<dbReference type="Proteomes" id="UP000184085">
    <property type="component" value="Unassembled WGS sequence"/>
</dbReference>
<evidence type="ECO:0000259" key="1">
    <source>
        <dbReference type="Pfam" id="PF02625"/>
    </source>
</evidence>
<sequence>MLDRAALEAAVAAHGTVARVVILEARGSVPRGAGTEMLVWPEGQSGTIGGGRLEFDAAAAARQSLTDGRDIARLYPLGPALGQCCGGSVRVLTEIFDATRLATLPSDGLWARPLPGVSDGTPPSCEGLHSGWFAETLAPTRTPLWIWGAGHVGRAIVHTMSPLPDFAITWIDTAADRFPETCPAGIETAIAAQPDRLAMHAPTEAMHLILTYSHEIDFALCHALLTRGFGFCGLIGSDTKWARFQKRLMTLGHPQDQISRITCPIGNPALGKHPQAIAVGVAAALLNSPNDEITSGDGTQWARHS</sequence>
<dbReference type="EMBL" id="FMJB01000060">
    <property type="protein sequence ID" value="SCM68753.1"/>
    <property type="molecule type" value="Genomic_DNA"/>
</dbReference>
<evidence type="ECO:0008006" key="5">
    <source>
        <dbReference type="Google" id="ProtNLM"/>
    </source>
</evidence>
<proteinExistence type="predicted"/>
<evidence type="ECO:0000259" key="2">
    <source>
        <dbReference type="Pfam" id="PF13478"/>
    </source>
</evidence>
<evidence type="ECO:0000313" key="4">
    <source>
        <dbReference type="Proteomes" id="UP000184085"/>
    </source>
</evidence>